<evidence type="ECO:0000313" key="2">
    <source>
        <dbReference type="Proteomes" id="UP000541969"/>
    </source>
</evidence>
<reference evidence="1 2" key="1">
    <citation type="submission" date="2020-07" db="EMBL/GenBank/DDBJ databases">
        <title>Sequencing the genomes of 1000 actinobacteria strains.</title>
        <authorList>
            <person name="Klenk H.-P."/>
        </authorList>
    </citation>
    <scope>NUCLEOTIDE SEQUENCE [LARGE SCALE GENOMIC DNA]</scope>
    <source>
        <strain evidence="1 2">DSM 104001</strain>
    </source>
</reference>
<evidence type="ECO:0000313" key="1">
    <source>
        <dbReference type="EMBL" id="NYJ03947.1"/>
    </source>
</evidence>
<comment type="caution">
    <text evidence="1">The sequence shown here is derived from an EMBL/GenBank/DDBJ whole genome shotgun (WGS) entry which is preliminary data.</text>
</comment>
<dbReference type="AlphaFoldDB" id="A0A853C9F6"/>
<dbReference type="EMBL" id="JACBZT010000001">
    <property type="protein sequence ID" value="NYJ03947.1"/>
    <property type="molecule type" value="Genomic_DNA"/>
</dbReference>
<proteinExistence type="predicted"/>
<gene>
    <name evidence="1" type="ORF">GGQ55_000225</name>
</gene>
<name>A0A853C9F6_9ACTN</name>
<sequence>MGYFGTFIYRDGEWRDRSDGTSELVVDIHDSDIATVDYRPAPPGLGRFYLGIQPRDYFADPDASRPVDVPAEVDGFVSWALQTFGRAPLPEDVRDLVAETGSTVPDDDFVEDTAAHLIQLLGLPLPQALQEVTG</sequence>
<accession>A0A853C9F6</accession>
<protein>
    <submittedName>
        <fullName evidence="1">Uncharacterized protein</fullName>
    </submittedName>
</protein>
<dbReference type="RefSeq" id="WP_179714728.1">
    <property type="nucleotide sequence ID" value="NZ_JACBZT010000001.1"/>
</dbReference>
<keyword evidence="2" id="KW-1185">Reference proteome</keyword>
<dbReference type="Proteomes" id="UP000541969">
    <property type="component" value="Unassembled WGS sequence"/>
</dbReference>
<organism evidence="1 2">
    <name type="scientific">Petropleomorpha daqingensis</name>
    <dbReference type="NCBI Taxonomy" id="2026353"/>
    <lineage>
        <taxon>Bacteria</taxon>
        <taxon>Bacillati</taxon>
        <taxon>Actinomycetota</taxon>
        <taxon>Actinomycetes</taxon>
        <taxon>Geodermatophilales</taxon>
        <taxon>Geodermatophilaceae</taxon>
        <taxon>Petropleomorpha</taxon>
    </lineage>
</organism>